<protein>
    <submittedName>
        <fullName evidence="1">Uncharacterized protein</fullName>
    </submittedName>
</protein>
<keyword evidence="2" id="KW-1185">Reference proteome</keyword>
<reference evidence="1 2" key="1">
    <citation type="journal article" date="2019" name="Sci. Rep.">
        <title>Orb-weaving spider Araneus ventricosus genome elucidates the spidroin gene catalogue.</title>
        <authorList>
            <person name="Kono N."/>
            <person name="Nakamura H."/>
            <person name="Ohtoshi R."/>
            <person name="Moran D.A.P."/>
            <person name="Shinohara A."/>
            <person name="Yoshida Y."/>
            <person name="Fujiwara M."/>
            <person name="Mori M."/>
            <person name="Tomita M."/>
            <person name="Arakawa K."/>
        </authorList>
    </citation>
    <scope>NUCLEOTIDE SEQUENCE [LARGE SCALE GENOMIC DNA]</scope>
</reference>
<accession>A0A4Y2U5J6</accession>
<evidence type="ECO:0000313" key="1">
    <source>
        <dbReference type="EMBL" id="GBO06890.1"/>
    </source>
</evidence>
<name>A0A4Y2U5J6_ARAVE</name>
<comment type="caution">
    <text evidence="1">The sequence shown here is derived from an EMBL/GenBank/DDBJ whole genome shotgun (WGS) entry which is preliminary data.</text>
</comment>
<dbReference type="EMBL" id="BGPR01033085">
    <property type="protein sequence ID" value="GBO06890.1"/>
    <property type="molecule type" value="Genomic_DNA"/>
</dbReference>
<proteinExistence type="predicted"/>
<sequence>MNILLREKEDKIHALESNIGNQNEINHSFLNLKRKANFGLVGHSRGHFCLSVPITKRIDGETKVFQAESLELKEAIYWASVQEGRAKLLCDSESVLKENILLQRYKVVSLRC</sequence>
<dbReference type="AlphaFoldDB" id="A0A4Y2U5J6"/>
<organism evidence="1 2">
    <name type="scientific">Araneus ventricosus</name>
    <name type="common">Orbweaver spider</name>
    <name type="synonym">Epeira ventricosa</name>
    <dbReference type="NCBI Taxonomy" id="182803"/>
    <lineage>
        <taxon>Eukaryota</taxon>
        <taxon>Metazoa</taxon>
        <taxon>Ecdysozoa</taxon>
        <taxon>Arthropoda</taxon>
        <taxon>Chelicerata</taxon>
        <taxon>Arachnida</taxon>
        <taxon>Araneae</taxon>
        <taxon>Araneomorphae</taxon>
        <taxon>Entelegynae</taxon>
        <taxon>Araneoidea</taxon>
        <taxon>Araneidae</taxon>
        <taxon>Araneus</taxon>
    </lineage>
</organism>
<gene>
    <name evidence="1" type="ORF">AVEN_38244_1</name>
</gene>
<evidence type="ECO:0000313" key="2">
    <source>
        <dbReference type="Proteomes" id="UP000499080"/>
    </source>
</evidence>
<dbReference type="Proteomes" id="UP000499080">
    <property type="component" value="Unassembled WGS sequence"/>
</dbReference>